<protein>
    <submittedName>
        <fullName evidence="1">Uncharacterized protein</fullName>
    </submittedName>
</protein>
<dbReference type="Proteomes" id="UP000325434">
    <property type="component" value="Unassembled WGS sequence"/>
</dbReference>
<proteinExistence type="predicted"/>
<accession>A0A5N6GC36</accession>
<evidence type="ECO:0000313" key="1">
    <source>
        <dbReference type="EMBL" id="KAB8239966.1"/>
    </source>
</evidence>
<dbReference type="EMBL" id="ML734818">
    <property type="protein sequence ID" value="KAB8239966.1"/>
    <property type="molecule type" value="Genomic_DNA"/>
</dbReference>
<organism evidence="1">
    <name type="scientific">Aspergillus flavus</name>
    <dbReference type="NCBI Taxonomy" id="5059"/>
    <lineage>
        <taxon>Eukaryota</taxon>
        <taxon>Fungi</taxon>
        <taxon>Dikarya</taxon>
        <taxon>Ascomycota</taxon>
        <taxon>Pezizomycotina</taxon>
        <taxon>Eurotiomycetes</taxon>
        <taxon>Eurotiomycetidae</taxon>
        <taxon>Eurotiales</taxon>
        <taxon>Aspergillaceae</taxon>
        <taxon>Aspergillus</taxon>
        <taxon>Aspergillus subgen. Circumdati</taxon>
    </lineage>
</organism>
<reference evidence="1" key="1">
    <citation type="submission" date="2019-04" db="EMBL/GenBank/DDBJ databases">
        <title>Friends and foes A comparative genomics study of 23 Aspergillus species from section Flavi.</title>
        <authorList>
            <consortium name="DOE Joint Genome Institute"/>
            <person name="Kjaerbolling I."/>
            <person name="Vesth T."/>
            <person name="Frisvad J.C."/>
            <person name="Nybo J.L."/>
            <person name="Theobald S."/>
            <person name="Kildgaard S."/>
            <person name="Isbrandt T."/>
            <person name="Kuo A."/>
            <person name="Sato A."/>
            <person name="Lyhne E.K."/>
            <person name="Kogle M.E."/>
            <person name="Wiebenga A."/>
            <person name="Kun R.S."/>
            <person name="Lubbers R.J."/>
            <person name="Makela M.R."/>
            <person name="Barry K."/>
            <person name="Chovatia M."/>
            <person name="Clum A."/>
            <person name="Daum C."/>
            <person name="Haridas S."/>
            <person name="He G."/>
            <person name="LaButti K."/>
            <person name="Lipzen A."/>
            <person name="Mondo S."/>
            <person name="Riley R."/>
            <person name="Salamov A."/>
            <person name="Simmons B.A."/>
            <person name="Magnuson J.K."/>
            <person name="Henrissat B."/>
            <person name="Mortensen U.H."/>
            <person name="Larsen T.O."/>
            <person name="Devries R.P."/>
            <person name="Grigoriev I.V."/>
            <person name="Machida M."/>
            <person name="Baker S.E."/>
            <person name="Andersen M.R."/>
        </authorList>
    </citation>
    <scope>NUCLEOTIDE SEQUENCE [LARGE SCALE GENOMIC DNA]</scope>
    <source>
        <strain evidence="1">CBS 121.62</strain>
    </source>
</reference>
<sequence>MTGTGRYEPLDVFHREVTKVLFGQNNPEGLPIRPGFWPVYPTETYSQPNTEQECMEILHDIIRGQQADRLQASYVVFCLPKAMLQVRSLSATSGKMTKAIMGWFDTCLQARPNIVVPTQMFVAYVWLRCRWEHQPHEIVLCRVVSPQLYVWLFFRDIGEYFSVQYFQTTPPLKDILSSVSPIVLWLPNELERLQSNDMDYIRSLDLLVKTILALYGATSDLAVRGIAEDNFKCR</sequence>
<name>A0A5N6GC36_ASPFL</name>
<dbReference type="AlphaFoldDB" id="A0A5N6GC36"/>
<gene>
    <name evidence="1" type="ORF">BDV35DRAFT_399078</name>
</gene>